<comment type="caution">
    <text evidence="1">The sequence shown here is derived from an EMBL/GenBank/DDBJ whole genome shotgun (WGS) entry which is preliminary data.</text>
</comment>
<organism evidence="1 2">
    <name type="scientific">Clostridium chromiireducens</name>
    <dbReference type="NCBI Taxonomy" id="225345"/>
    <lineage>
        <taxon>Bacteria</taxon>
        <taxon>Bacillati</taxon>
        <taxon>Bacillota</taxon>
        <taxon>Clostridia</taxon>
        <taxon>Eubacteriales</taxon>
        <taxon>Clostridiaceae</taxon>
        <taxon>Clostridium</taxon>
    </lineage>
</organism>
<name>A0A1V4IMQ3_9CLOT</name>
<keyword evidence="1" id="KW-0418">Kinase</keyword>
<evidence type="ECO:0000313" key="1">
    <source>
        <dbReference type="EMBL" id="OPJ61139.1"/>
    </source>
</evidence>
<dbReference type="STRING" id="225345.CLCHR_26440"/>
<dbReference type="InterPro" id="IPR052922">
    <property type="entry name" value="Cytidylate_Kinase-2"/>
</dbReference>
<reference evidence="1 2" key="1">
    <citation type="submission" date="2017-03" db="EMBL/GenBank/DDBJ databases">
        <title>Genome sequence of Clostridium chromiireducens DSM 23318.</title>
        <authorList>
            <person name="Poehlein A."/>
            <person name="Daniel R."/>
        </authorList>
    </citation>
    <scope>NUCLEOTIDE SEQUENCE [LARGE SCALE GENOMIC DNA]</scope>
    <source>
        <strain evidence="1 2">DSM 23318</strain>
    </source>
</reference>
<protein>
    <submittedName>
        <fullName evidence="1">Cytidylate kinase</fullName>
        <ecNumber evidence="1">2.7.4.25</ecNumber>
    </submittedName>
</protein>
<dbReference type="SUPFAM" id="SSF52540">
    <property type="entry name" value="P-loop containing nucleoside triphosphate hydrolases"/>
    <property type="match status" value="1"/>
</dbReference>
<dbReference type="PANTHER" id="PTHR37816:SF2">
    <property type="entry name" value="DNA TOPOLOGY MODULATION PROTEIN FLAR-RELATED PROTEIN"/>
    <property type="match status" value="1"/>
</dbReference>
<dbReference type="Gene3D" id="3.40.50.300">
    <property type="entry name" value="P-loop containing nucleotide triphosphate hydrolases"/>
    <property type="match status" value="1"/>
</dbReference>
<dbReference type="OrthoDB" id="1201990at2"/>
<dbReference type="PANTHER" id="PTHR37816">
    <property type="entry name" value="YALI0E33011P"/>
    <property type="match status" value="1"/>
</dbReference>
<dbReference type="RefSeq" id="WP_079440257.1">
    <property type="nucleotide sequence ID" value="NZ_MZGT01000033.1"/>
</dbReference>
<dbReference type="Proteomes" id="UP000191056">
    <property type="component" value="Unassembled WGS sequence"/>
</dbReference>
<gene>
    <name evidence="1" type="primary">cmk_3</name>
    <name evidence="1" type="ORF">CLCHR_26440</name>
</gene>
<keyword evidence="1" id="KW-0808">Transferase</keyword>
<dbReference type="InterPro" id="IPR027417">
    <property type="entry name" value="P-loop_NTPase"/>
</dbReference>
<evidence type="ECO:0000313" key="2">
    <source>
        <dbReference type="Proteomes" id="UP000191056"/>
    </source>
</evidence>
<sequence>MKIDIIGAVGSGKTTLAHRIAEKFNIPCYEQDNIVWMRTSKGDVRRPDDEIENMFINILTSDNWVIEGSPRKLLKKRYEYSEYIIFLDTNSLLRLYRILRRWIRQRIGKESYNTKPTLRFLWMNIKWHFEFNNEKKMLMLELLQCGVRYKRFTNGRDAIDFCYSTYKRKCGS</sequence>
<dbReference type="EC" id="2.7.4.25" evidence="1"/>
<dbReference type="GO" id="GO:0016301">
    <property type="term" value="F:kinase activity"/>
    <property type="evidence" value="ECO:0007669"/>
    <property type="project" value="UniProtKB-KW"/>
</dbReference>
<keyword evidence="2" id="KW-1185">Reference proteome</keyword>
<dbReference type="EMBL" id="MZGT01000033">
    <property type="protein sequence ID" value="OPJ61139.1"/>
    <property type="molecule type" value="Genomic_DNA"/>
</dbReference>
<proteinExistence type="predicted"/>
<accession>A0A1V4IMQ3</accession>
<dbReference type="AlphaFoldDB" id="A0A1V4IMQ3"/>